<dbReference type="Pfam" id="PF12697">
    <property type="entry name" value="Abhydrolase_6"/>
    <property type="match status" value="1"/>
</dbReference>
<accession>A0A9P4MWP2</accession>
<dbReference type="SUPFAM" id="SSF53474">
    <property type="entry name" value="alpha/beta-Hydrolases"/>
    <property type="match status" value="1"/>
</dbReference>
<proteinExistence type="predicted"/>
<comment type="caution">
    <text evidence="2">The sequence shown here is derived from an EMBL/GenBank/DDBJ whole genome shotgun (WGS) entry which is preliminary data.</text>
</comment>
<name>A0A9P4MWP2_9PLEO</name>
<feature type="domain" description="AB hydrolase-1" evidence="1">
    <location>
        <begin position="30"/>
        <end position="218"/>
    </location>
</feature>
<gene>
    <name evidence="2" type="ORF">CC78DRAFT_536393</name>
</gene>
<evidence type="ECO:0000313" key="2">
    <source>
        <dbReference type="EMBL" id="KAF2260400.1"/>
    </source>
</evidence>
<reference evidence="3" key="1">
    <citation type="journal article" date="2020" name="Stud. Mycol.">
        <title>101 Dothideomycetes genomes: A test case for predicting lifestyles and emergence of pathogens.</title>
        <authorList>
            <person name="Haridas S."/>
            <person name="Albert R."/>
            <person name="Binder M."/>
            <person name="Bloem J."/>
            <person name="LaButti K."/>
            <person name="Salamov A."/>
            <person name="Andreopoulos B."/>
            <person name="Baker S."/>
            <person name="Barry K."/>
            <person name="Bills G."/>
            <person name="Bluhm B."/>
            <person name="Cannon C."/>
            <person name="Castanera R."/>
            <person name="Culley D."/>
            <person name="Daum C."/>
            <person name="Ezra D."/>
            <person name="Gonzalez J."/>
            <person name="Henrissat B."/>
            <person name="Kuo A."/>
            <person name="Liang C."/>
            <person name="Lipzen A."/>
            <person name="Lutzoni F."/>
            <person name="Magnuson J."/>
            <person name="Mondo S."/>
            <person name="Nolan M."/>
            <person name="Ohm R."/>
            <person name="Pangilinan J."/>
            <person name="Park H.-J."/>
            <person name="Ramirez L."/>
            <person name="Alfaro M."/>
            <person name="Sun H."/>
            <person name="Tritt A."/>
            <person name="Yoshinaga Y."/>
            <person name="Zwiers L.-H."/>
            <person name="Turgeon B."/>
            <person name="Goodwin S."/>
            <person name="Spatafora J."/>
            <person name="Crous P."/>
            <person name="Grigoriev I."/>
        </authorList>
    </citation>
    <scope>NUCLEOTIDE SEQUENCE [LARGE SCALE GENOMIC DNA]</scope>
    <source>
        <strain evidence="3">CBS 304.66</strain>
    </source>
</reference>
<dbReference type="InterPro" id="IPR029058">
    <property type="entry name" value="AB_hydrolase_fold"/>
</dbReference>
<dbReference type="Proteomes" id="UP000800093">
    <property type="component" value="Unassembled WGS sequence"/>
</dbReference>
<dbReference type="PANTHER" id="PTHR42886:SF87">
    <property type="entry name" value="AB HYDROLASE-1 DOMAIN-CONTAINING PROTEIN"/>
    <property type="match status" value="1"/>
</dbReference>
<dbReference type="OrthoDB" id="190201at2759"/>
<protein>
    <submittedName>
        <fullName evidence="2">Alpha/beta-hydrolase</fullName>
    </submittedName>
</protein>
<evidence type="ECO:0000259" key="1">
    <source>
        <dbReference type="Pfam" id="PF12697"/>
    </source>
</evidence>
<dbReference type="InterPro" id="IPR000073">
    <property type="entry name" value="AB_hydrolase_1"/>
</dbReference>
<dbReference type="PANTHER" id="PTHR42886">
    <property type="entry name" value="RE40534P-RELATED"/>
    <property type="match status" value="1"/>
</dbReference>
<keyword evidence="3" id="KW-1185">Reference proteome</keyword>
<organism evidence="2 3">
    <name type="scientific">Lojkania enalia</name>
    <dbReference type="NCBI Taxonomy" id="147567"/>
    <lineage>
        <taxon>Eukaryota</taxon>
        <taxon>Fungi</taxon>
        <taxon>Dikarya</taxon>
        <taxon>Ascomycota</taxon>
        <taxon>Pezizomycotina</taxon>
        <taxon>Dothideomycetes</taxon>
        <taxon>Pleosporomycetidae</taxon>
        <taxon>Pleosporales</taxon>
        <taxon>Pleosporales incertae sedis</taxon>
        <taxon>Lojkania</taxon>
    </lineage>
</organism>
<sequence length="374" mass="40285">MGYQTLAGDYSISAKFCRPDNGYNGNVIQLLSHGIGFDKTYWDLSFNDYNYSYVEVAINNGYTTLAIDRLGIGNSSHGDPINAIQAQAEIEALNSVTAQLRSGHIPGISQAFSKVIHVGHSFGSIQSYWFSSLYPNNTDGLVLTGYGPNGSFLPTTVASWNLRIARLDQPLRFGNASNALILRNPQFYGSNNRLVRATQAILRELGFNVGRQEIWEDIATTELANLINGYNTSVVSLDYPSGYLVWPDLTANQYAFLLKGRYDVGLGLAAESGKQPVTAGELLTIGSSPALSSFAGPVLVFTGSHDQPFCGGDCFSTGGTVASIPAQAKQQFPNASAFEAYIQPETAHGLNLHYNATAGYKVIQNWLGSHGLAA</sequence>
<dbReference type="EMBL" id="ML986681">
    <property type="protein sequence ID" value="KAF2260400.1"/>
    <property type="molecule type" value="Genomic_DNA"/>
</dbReference>
<dbReference type="AlphaFoldDB" id="A0A9P4MWP2"/>
<dbReference type="Gene3D" id="3.40.50.1820">
    <property type="entry name" value="alpha/beta hydrolase"/>
    <property type="match status" value="1"/>
</dbReference>
<evidence type="ECO:0000313" key="3">
    <source>
        <dbReference type="Proteomes" id="UP000800093"/>
    </source>
</evidence>